<name>A0A6G1Q6Y2_CHAAH</name>
<evidence type="ECO:0000313" key="3">
    <source>
        <dbReference type="Proteomes" id="UP000503349"/>
    </source>
</evidence>
<reference evidence="3" key="2">
    <citation type="submission" date="2019-02" db="EMBL/GenBank/DDBJ databases">
        <title>Opniocepnalus argus Var Kimnra genome.</title>
        <authorList>
            <person name="Zhou C."/>
            <person name="Xiao S."/>
        </authorList>
    </citation>
    <scope>NUCLEOTIDE SEQUENCE [LARGE SCALE GENOMIC DNA]</scope>
</reference>
<feature type="region of interest" description="Disordered" evidence="1">
    <location>
        <begin position="1"/>
        <end position="26"/>
    </location>
</feature>
<protein>
    <submittedName>
        <fullName evidence="2">Uncharacterized protein</fullName>
    </submittedName>
</protein>
<dbReference type="Proteomes" id="UP000503349">
    <property type="component" value="Chromosome 13"/>
</dbReference>
<reference evidence="2 3" key="1">
    <citation type="submission" date="2019-02" db="EMBL/GenBank/DDBJ databases">
        <title>Opniocepnalus argus genome.</title>
        <authorList>
            <person name="Zhou C."/>
            <person name="Xiao S."/>
        </authorList>
    </citation>
    <scope>NUCLEOTIDE SEQUENCE [LARGE SCALE GENOMIC DNA]</scope>
    <source>
        <strain evidence="2">OARG1902GOOAL</strain>
        <tissue evidence="2">Muscle</tissue>
    </source>
</reference>
<accession>A0A6G1Q6Y2</accession>
<sequence>MKENLLKPGDLSLNLKHPTDGDRGRYVSSIENRNIIMEKTVLLQVKGSENSEQR</sequence>
<proteinExistence type="predicted"/>
<dbReference type="EMBL" id="CM015724">
    <property type="protein sequence ID" value="KAF3698400.1"/>
    <property type="molecule type" value="Genomic_DNA"/>
</dbReference>
<evidence type="ECO:0000256" key="1">
    <source>
        <dbReference type="SAM" id="MobiDB-lite"/>
    </source>
</evidence>
<dbReference type="AlphaFoldDB" id="A0A6G1Q6Y2"/>
<dbReference type="Gene3D" id="2.60.40.10">
    <property type="entry name" value="Immunoglobulins"/>
    <property type="match status" value="1"/>
</dbReference>
<evidence type="ECO:0000313" key="2">
    <source>
        <dbReference type="EMBL" id="KAF3698400.1"/>
    </source>
</evidence>
<gene>
    <name evidence="2" type="ORF">EXN66_Car014081</name>
</gene>
<organism evidence="2 3">
    <name type="scientific">Channa argus</name>
    <name type="common">Northern snakehead</name>
    <name type="synonym">Ophicephalus argus</name>
    <dbReference type="NCBI Taxonomy" id="215402"/>
    <lineage>
        <taxon>Eukaryota</taxon>
        <taxon>Metazoa</taxon>
        <taxon>Chordata</taxon>
        <taxon>Craniata</taxon>
        <taxon>Vertebrata</taxon>
        <taxon>Euteleostomi</taxon>
        <taxon>Actinopterygii</taxon>
        <taxon>Neopterygii</taxon>
        <taxon>Teleostei</taxon>
        <taxon>Neoteleostei</taxon>
        <taxon>Acanthomorphata</taxon>
        <taxon>Anabantaria</taxon>
        <taxon>Anabantiformes</taxon>
        <taxon>Channoidei</taxon>
        <taxon>Channidae</taxon>
        <taxon>Channa</taxon>
    </lineage>
</organism>
<keyword evidence="3" id="KW-1185">Reference proteome</keyword>
<dbReference type="InterPro" id="IPR013783">
    <property type="entry name" value="Ig-like_fold"/>
</dbReference>